<name>A0A0B7HTL2_9FLAO</name>
<keyword evidence="6" id="KW-1185">Reference proteome</keyword>
<dbReference type="RefSeq" id="WP_042007930.1">
    <property type="nucleotide sequence ID" value="NZ_BOQK01000004.1"/>
</dbReference>
<dbReference type="AlphaFoldDB" id="A0A0B7HTL2"/>
<dbReference type="Proteomes" id="UP000038200">
    <property type="component" value="Unassembled WGS sequence"/>
</dbReference>
<reference evidence="4 7" key="2">
    <citation type="submission" date="2017-08" db="EMBL/GenBank/DDBJ databases">
        <title>Capnocytophaga canis 17-158 assembly.</title>
        <authorList>
            <person name="Gulvik C.A."/>
        </authorList>
    </citation>
    <scope>NUCLEOTIDE SEQUENCE [LARGE SCALE GENOMIC DNA]</scope>
    <source>
        <strain evidence="4 7">17-158</strain>
    </source>
</reference>
<evidence type="ECO:0000313" key="2">
    <source>
        <dbReference type="EMBL" id="CEN47815.1"/>
    </source>
</evidence>
<evidence type="ECO:0000259" key="1">
    <source>
        <dbReference type="Pfam" id="PF07929"/>
    </source>
</evidence>
<evidence type="ECO:0000313" key="6">
    <source>
        <dbReference type="Proteomes" id="UP000045051"/>
    </source>
</evidence>
<feature type="domain" description="Plasmid pRiA4b Orf3-like" evidence="1">
    <location>
        <begin position="2"/>
        <end position="164"/>
    </location>
</feature>
<evidence type="ECO:0000313" key="7">
    <source>
        <dbReference type="Proteomes" id="UP000265497"/>
    </source>
</evidence>
<dbReference type="Gene3D" id="3.10.290.30">
    <property type="entry name" value="MM3350-like"/>
    <property type="match status" value="1"/>
</dbReference>
<evidence type="ECO:0000313" key="5">
    <source>
        <dbReference type="Proteomes" id="UP000038200"/>
    </source>
</evidence>
<dbReference type="Proteomes" id="UP000265497">
    <property type="component" value="Unassembled WGS sequence"/>
</dbReference>
<dbReference type="OrthoDB" id="666725at2"/>
<dbReference type="GeneID" id="97263667"/>
<protein>
    <recommendedName>
        <fullName evidence="1">Plasmid pRiA4b Orf3-like domain-containing protein</fullName>
    </recommendedName>
</protein>
<dbReference type="STRING" id="1848903.CCAND38_490008"/>
<dbReference type="Proteomes" id="UP000045051">
    <property type="component" value="Unassembled WGS sequence"/>
</dbReference>
<dbReference type="EMBL" id="NSDI01000005">
    <property type="protein sequence ID" value="RIY36647.1"/>
    <property type="molecule type" value="Genomic_DNA"/>
</dbReference>
<sequence>MIYKFRIILDVKEDVFRDIAIEGDATLEDLHNIIVQSFGFAGDEMASFYLTDEDWNQGEEITLFDLSESGEIRLMEETSIDSVVSEEEPKLLYVYDFFSMWTFFVELVEIADEYENGVSYPALLFSHGTIPAEAPEKLFEAENFNEFDDEFNDFDMDEEDYENFREEDYY</sequence>
<dbReference type="SUPFAM" id="SSF159941">
    <property type="entry name" value="MM3350-like"/>
    <property type="match status" value="1"/>
</dbReference>
<reference evidence="5 6" key="1">
    <citation type="submission" date="2015-01" db="EMBL/GenBank/DDBJ databases">
        <authorList>
            <person name="MANFREDI Pablo"/>
        </authorList>
    </citation>
    <scope>NUCLEOTIDE SEQUENCE [LARGE SCALE GENOMIC DNA]</scope>
    <source>
        <strain evidence="2 6">CcD38</strain>
        <strain evidence="3 5">CcD93</strain>
    </source>
</reference>
<proteinExistence type="predicted"/>
<dbReference type="InterPro" id="IPR024047">
    <property type="entry name" value="MM3350-like_sf"/>
</dbReference>
<accession>A0A0B7HTL2</accession>
<dbReference type="Pfam" id="PF07929">
    <property type="entry name" value="PRiA4_ORF3"/>
    <property type="match status" value="1"/>
</dbReference>
<evidence type="ECO:0000313" key="4">
    <source>
        <dbReference type="EMBL" id="RIY36647.1"/>
    </source>
</evidence>
<dbReference type="InterPro" id="IPR012912">
    <property type="entry name" value="Plasmid_pRiA4b_Orf3-like"/>
</dbReference>
<dbReference type="EMBL" id="CDOI01000161">
    <property type="protein sequence ID" value="CEN47815.1"/>
    <property type="molecule type" value="Genomic_DNA"/>
</dbReference>
<dbReference type="EMBL" id="CDOL01000227">
    <property type="protein sequence ID" value="CEN53181.1"/>
    <property type="molecule type" value="Genomic_DNA"/>
</dbReference>
<organism evidence="2 6">
    <name type="scientific">Capnocytophaga canis</name>
    <dbReference type="NCBI Taxonomy" id="1848903"/>
    <lineage>
        <taxon>Bacteria</taxon>
        <taxon>Pseudomonadati</taxon>
        <taxon>Bacteroidota</taxon>
        <taxon>Flavobacteriia</taxon>
        <taxon>Flavobacteriales</taxon>
        <taxon>Flavobacteriaceae</taxon>
        <taxon>Capnocytophaga</taxon>
    </lineage>
</organism>
<evidence type="ECO:0000313" key="3">
    <source>
        <dbReference type="EMBL" id="CEN53181.1"/>
    </source>
</evidence>
<gene>
    <name evidence="2" type="ORF">CCAND38_490008</name>
    <name evidence="3" type="ORF">CCAND93_390008</name>
    <name evidence="4" type="ORF">CKY20_06880</name>
</gene>